<keyword evidence="1" id="KW-0472">Membrane</keyword>
<evidence type="ECO:0000256" key="1">
    <source>
        <dbReference type="SAM" id="Phobius"/>
    </source>
</evidence>
<keyword evidence="1" id="KW-0812">Transmembrane</keyword>
<organism evidence="2 3">
    <name type="scientific">Megasphaera hutchinsoni</name>
    <dbReference type="NCBI Taxonomy" id="1588748"/>
    <lineage>
        <taxon>Bacteria</taxon>
        <taxon>Bacillati</taxon>
        <taxon>Bacillota</taxon>
        <taxon>Negativicutes</taxon>
        <taxon>Veillonellales</taxon>
        <taxon>Veillonellaceae</taxon>
        <taxon>Megasphaera</taxon>
    </lineage>
</organism>
<dbReference type="AlphaFoldDB" id="A0A134CD23"/>
<protein>
    <submittedName>
        <fullName evidence="2">Uncharacterized protein</fullName>
    </submittedName>
</protein>
<evidence type="ECO:0000313" key="3">
    <source>
        <dbReference type="Proteomes" id="UP000070160"/>
    </source>
</evidence>
<evidence type="ECO:0000313" key="2">
    <source>
        <dbReference type="EMBL" id="KXB90086.1"/>
    </source>
</evidence>
<feature type="transmembrane region" description="Helical" evidence="1">
    <location>
        <begin position="20"/>
        <end position="37"/>
    </location>
</feature>
<proteinExistence type="predicted"/>
<dbReference type="EMBL" id="LSDT01000050">
    <property type="protein sequence ID" value="KXB90086.1"/>
    <property type="molecule type" value="Genomic_DNA"/>
</dbReference>
<reference evidence="3" key="1">
    <citation type="submission" date="2016-01" db="EMBL/GenBank/DDBJ databases">
        <authorList>
            <person name="Mitreva M."/>
            <person name="Pepin K.H."/>
            <person name="Mihindukulasuriya K.A."/>
            <person name="Fulton R."/>
            <person name="Fronick C."/>
            <person name="O'Laughlin M."/>
            <person name="Miner T."/>
            <person name="Herter B."/>
            <person name="Rosa B.A."/>
            <person name="Cordes M."/>
            <person name="Tomlinson C."/>
            <person name="Wollam A."/>
            <person name="Palsikar V.B."/>
            <person name="Mardis E.R."/>
            <person name="Wilson R.K."/>
        </authorList>
    </citation>
    <scope>NUCLEOTIDE SEQUENCE [LARGE SCALE GENOMIC DNA]</scope>
    <source>
        <strain evidence="3">KA00182</strain>
    </source>
</reference>
<comment type="caution">
    <text evidence="2">The sequence shown here is derived from an EMBL/GenBank/DDBJ whole genome shotgun (WGS) entry which is preliminary data.</text>
</comment>
<name>A0A134CD23_9FIRM</name>
<accession>A0A134CD23</accession>
<sequence>MFVSSLYIPFIRPLYRVTDYIIPYFSWLYTLLFSLPAQEGTGKSRLIAWKKS</sequence>
<gene>
    <name evidence="2" type="ORF">HMPREF3182_01398</name>
</gene>
<keyword evidence="3" id="KW-1185">Reference proteome</keyword>
<keyword evidence="1" id="KW-1133">Transmembrane helix</keyword>
<dbReference type="Proteomes" id="UP000070160">
    <property type="component" value="Unassembled WGS sequence"/>
</dbReference>